<sequence>MLSVVVRLLLCVSAAVFGASVFVCAEYTESLTLRPLLHSNKVLAHFHFATKEPNVVTRSSSGSVFPKVLQQILTKYSAESLHLTFSLGKYSDARYGSAQSSNSSNAFVNAPFGARLQVRLNTNRASIEEGDVTAASGEDIQQRWRGITAELGGIFSASLNQMDETVVTRPFPFDADPSALGAFSMDNTATSPDVLFLHAGLAREEICTENLTPWLKMLPCRSITGLGKLIDPIKYLSGEYLSLSLFAAQSSSSGEWTLHQHLTSVQALSATERKAWSLRDVFLKSLPSDEKELDSCPLANESAIYTELPKEGFTVQQPGGFAHNLINDRPPRATPGASVVHTINLKEKQVSLTEPWLKESDGQQSVLTPSQPRDITNVHRFVTGYGQVHGGIAVRLENNHPVCAMRVTYHDIVPWYLRLYFNTFQAKAFLSPGNAAESAELVRKFQFVPADLRGCPNQLHLELVLPANSSLVFSIQLDKAFLRLSEHPPDANRGFDVPSGIATFTPIAENVDYDHQAVCATLGEDMHAFTRTLFTEPLLVPLPTPDFSMPYNVITMTSTVVAFFVGSMLNTLLRKAPRIKQMMTKEPPTK</sequence>
<reference evidence="4" key="1">
    <citation type="journal article" date="2010" name="Genome Biol.">
        <title>Genome sequence of the necrotrophic plant pathogen Pythium ultimum reveals original pathogenicity mechanisms and effector repertoire.</title>
        <authorList>
            <person name="Levesque C.A."/>
            <person name="Brouwer H."/>
            <person name="Cano L."/>
            <person name="Hamilton J.P."/>
            <person name="Holt C."/>
            <person name="Huitema E."/>
            <person name="Raffaele S."/>
            <person name="Robideau G.P."/>
            <person name="Thines M."/>
            <person name="Win J."/>
            <person name="Zerillo M.M."/>
            <person name="Beakes G.W."/>
            <person name="Boore J.L."/>
            <person name="Busam D."/>
            <person name="Dumas B."/>
            <person name="Ferriera S."/>
            <person name="Fuerstenberg S.I."/>
            <person name="Gachon C.M."/>
            <person name="Gaulin E."/>
            <person name="Govers F."/>
            <person name="Grenville-Briggs L."/>
            <person name="Horner N."/>
            <person name="Hostetler J."/>
            <person name="Jiang R.H."/>
            <person name="Johnson J."/>
            <person name="Krajaejun T."/>
            <person name="Lin H."/>
            <person name="Meijer H.J."/>
            <person name="Moore B."/>
            <person name="Morris P."/>
            <person name="Phuntmart V."/>
            <person name="Puiu D."/>
            <person name="Shetty J."/>
            <person name="Stajich J.E."/>
            <person name="Tripathy S."/>
            <person name="Wawra S."/>
            <person name="van West P."/>
            <person name="Whitty B.R."/>
            <person name="Coutinho P.M."/>
            <person name="Henrissat B."/>
            <person name="Martin F."/>
            <person name="Thomas P.D."/>
            <person name="Tyler B.M."/>
            <person name="De Vries R.P."/>
            <person name="Kamoun S."/>
            <person name="Yandell M."/>
            <person name="Tisserat N."/>
            <person name="Buell C.R."/>
        </authorList>
    </citation>
    <scope>NUCLEOTIDE SEQUENCE</scope>
    <source>
        <strain evidence="4">DAOM:BR144</strain>
    </source>
</reference>
<proteinExistence type="predicted"/>
<dbReference type="InParanoid" id="K3WZ64"/>
<protein>
    <recommendedName>
        <fullName evidence="5">GPI transamidase component</fullName>
    </recommendedName>
</protein>
<evidence type="ECO:0000313" key="4">
    <source>
        <dbReference type="Proteomes" id="UP000019132"/>
    </source>
</evidence>
<name>K3WZ64_GLOUD</name>
<dbReference type="eggNOG" id="KOG2407">
    <property type="taxonomic scope" value="Eukaryota"/>
</dbReference>
<accession>K3WZ64</accession>
<dbReference type="STRING" id="431595.K3WZ64"/>
<dbReference type="FunCoup" id="K3WZ64">
    <property type="interactions" value="122"/>
</dbReference>
<evidence type="ECO:0000313" key="3">
    <source>
        <dbReference type="EnsemblProtists" id="PYU1_T010263"/>
    </source>
</evidence>
<keyword evidence="4" id="KW-1185">Reference proteome</keyword>
<dbReference type="PANTHER" id="PTHR12959:SF11">
    <property type="entry name" value="GPI TRANSAMIDASE COMPONENT PIG-T"/>
    <property type="match status" value="1"/>
</dbReference>
<feature type="signal peptide" evidence="2">
    <location>
        <begin position="1"/>
        <end position="18"/>
    </location>
</feature>
<dbReference type="EMBL" id="GL376623">
    <property type="status" value="NOT_ANNOTATED_CDS"/>
    <property type="molecule type" value="Genomic_DNA"/>
</dbReference>
<reference evidence="4" key="2">
    <citation type="submission" date="2010-04" db="EMBL/GenBank/DDBJ databases">
        <authorList>
            <person name="Buell R."/>
            <person name="Hamilton J."/>
            <person name="Hostetler J."/>
        </authorList>
    </citation>
    <scope>NUCLEOTIDE SEQUENCE [LARGE SCALE GENOMIC DNA]</scope>
    <source>
        <strain evidence="4">DAOM:BR144</strain>
    </source>
</reference>
<feature type="transmembrane region" description="Helical" evidence="1">
    <location>
        <begin position="551"/>
        <end position="573"/>
    </location>
</feature>
<keyword evidence="1" id="KW-0472">Membrane</keyword>
<evidence type="ECO:0008006" key="5">
    <source>
        <dbReference type="Google" id="ProtNLM"/>
    </source>
</evidence>
<dbReference type="PANTHER" id="PTHR12959">
    <property type="entry name" value="GPI TRANSAMIDASE COMPONENT PIG-T-RELATED"/>
    <property type="match status" value="1"/>
</dbReference>
<dbReference type="EnsemblProtists" id="PYU1_T010263">
    <property type="protein sequence ID" value="PYU1_T010263"/>
    <property type="gene ID" value="PYU1_G010243"/>
</dbReference>
<keyword evidence="1" id="KW-0812">Transmembrane</keyword>
<reference evidence="3" key="3">
    <citation type="submission" date="2015-02" db="UniProtKB">
        <authorList>
            <consortium name="EnsemblProtists"/>
        </authorList>
    </citation>
    <scope>IDENTIFICATION</scope>
    <source>
        <strain evidence="3">DAOM BR144</strain>
    </source>
</reference>
<dbReference type="VEuPathDB" id="FungiDB:PYU1_G010243"/>
<dbReference type="OMA" id="NHGHYIG"/>
<dbReference type="HOGENOM" id="CLU_021459_2_0_1"/>
<evidence type="ECO:0000256" key="1">
    <source>
        <dbReference type="SAM" id="Phobius"/>
    </source>
</evidence>
<dbReference type="Pfam" id="PF04113">
    <property type="entry name" value="Gpi16"/>
    <property type="match status" value="2"/>
</dbReference>
<dbReference type="InterPro" id="IPR007245">
    <property type="entry name" value="PIG-T"/>
</dbReference>
<keyword evidence="1" id="KW-1133">Transmembrane helix</keyword>
<keyword evidence="2" id="KW-0732">Signal</keyword>
<dbReference type="Proteomes" id="UP000019132">
    <property type="component" value="Unassembled WGS sequence"/>
</dbReference>
<feature type="chain" id="PRO_5003871661" description="GPI transamidase component" evidence="2">
    <location>
        <begin position="19"/>
        <end position="590"/>
    </location>
</feature>
<evidence type="ECO:0000256" key="2">
    <source>
        <dbReference type="SAM" id="SignalP"/>
    </source>
</evidence>
<organism evidence="3 4">
    <name type="scientific">Globisporangium ultimum (strain ATCC 200006 / CBS 805.95 / DAOM BR144)</name>
    <name type="common">Pythium ultimum</name>
    <dbReference type="NCBI Taxonomy" id="431595"/>
    <lineage>
        <taxon>Eukaryota</taxon>
        <taxon>Sar</taxon>
        <taxon>Stramenopiles</taxon>
        <taxon>Oomycota</taxon>
        <taxon>Peronosporomycetes</taxon>
        <taxon>Pythiales</taxon>
        <taxon>Pythiaceae</taxon>
        <taxon>Globisporangium</taxon>
    </lineage>
</organism>
<dbReference type="GO" id="GO:0042765">
    <property type="term" value="C:GPI-anchor transamidase complex"/>
    <property type="evidence" value="ECO:0007669"/>
    <property type="project" value="InterPro"/>
</dbReference>
<dbReference type="GO" id="GO:0016255">
    <property type="term" value="P:attachment of GPI anchor to protein"/>
    <property type="evidence" value="ECO:0007669"/>
    <property type="project" value="InterPro"/>
</dbReference>
<dbReference type="AlphaFoldDB" id="K3WZ64"/>